<proteinExistence type="predicted"/>
<feature type="transmembrane region" description="Helical" evidence="2">
    <location>
        <begin position="147"/>
        <end position="167"/>
    </location>
</feature>
<organism evidence="3 4">
    <name type="scientific">Powellomyces hirtus</name>
    <dbReference type="NCBI Taxonomy" id="109895"/>
    <lineage>
        <taxon>Eukaryota</taxon>
        <taxon>Fungi</taxon>
        <taxon>Fungi incertae sedis</taxon>
        <taxon>Chytridiomycota</taxon>
        <taxon>Chytridiomycota incertae sedis</taxon>
        <taxon>Chytridiomycetes</taxon>
        <taxon>Spizellomycetales</taxon>
        <taxon>Powellomycetaceae</taxon>
        <taxon>Powellomyces</taxon>
    </lineage>
</organism>
<dbReference type="EMBL" id="QEAQ01000066">
    <property type="protein sequence ID" value="TPX56727.1"/>
    <property type="molecule type" value="Genomic_DNA"/>
</dbReference>
<comment type="caution">
    <text evidence="3">The sequence shown here is derived from an EMBL/GenBank/DDBJ whole genome shotgun (WGS) entry which is preliminary data.</text>
</comment>
<keyword evidence="4" id="KW-1185">Reference proteome</keyword>
<evidence type="ECO:0000256" key="1">
    <source>
        <dbReference type="SAM" id="MobiDB-lite"/>
    </source>
</evidence>
<feature type="transmembrane region" description="Helical" evidence="2">
    <location>
        <begin position="192"/>
        <end position="220"/>
    </location>
</feature>
<dbReference type="SUPFAM" id="SSF81383">
    <property type="entry name" value="F-box domain"/>
    <property type="match status" value="1"/>
</dbReference>
<accession>A0A507DZW3</accession>
<evidence type="ECO:0000256" key="2">
    <source>
        <dbReference type="SAM" id="Phobius"/>
    </source>
</evidence>
<dbReference type="InterPro" id="IPR032675">
    <property type="entry name" value="LRR_dom_sf"/>
</dbReference>
<evidence type="ECO:0000313" key="3">
    <source>
        <dbReference type="EMBL" id="TPX56727.1"/>
    </source>
</evidence>
<keyword evidence="2" id="KW-0812">Transmembrane</keyword>
<dbReference type="CDD" id="cd09917">
    <property type="entry name" value="F-box_SF"/>
    <property type="match status" value="1"/>
</dbReference>
<evidence type="ECO:0008006" key="5">
    <source>
        <dbReference type="Google" id="ProtNLM"/>
    </source>
</evidence>
<keyword evidence="2" id="KW-0472">Membrane</keyword>
<reference evidence="3 4" key="1">
    <citation type="journal article" date="2019" name="Sci. Rep.">
        <title>Comparative genomics of chytrid fungi reveal insights into the obligate biotrophic and pathogenic lifestyle of Synchytrium endobioticum.</title>
        <authorList>
            <person name="van de Vossenberg B.T.L.H."/>
            <person name="Warris S."/>
            <person name="Nguyen H.D.T."/>
            <person name="van Gent-Pelzer M.P.E."/>
            <person name="Joly D.L."/>
            <person name="van de Geest H.C."/>
            <person name="Bonants P.J.M."/>
            <person name="Smith D.S."/>
            <person name="Levesque C.A."/>
            <person name="van der Lee T.A.J."/>
        </authorList>
    </citation>
    <scope>NUCLEOTIDE SEQUENCE [LARGE SCALE GENOMIC DNA]</scope>
    <source>
        <strain evidence="3 4">CBS 809.83</strain>
    </source>
</reference>
<dbReference type="SUPFAM" id="SSF52047">
    <property type="entry name" value="RNI-like"/>
    <property type="match status" value="1"/>
</dbReference>
<dbReference type="AlphaFoldDB" id="A0A507DZW3"/>
<feature type="compositionally biased region" description="Polar residues" evidence="1">
    <location>
        <begin position="1"/>
        <end position="36"/>
    </location>
</feature>
<sequence length="460" mass="50746">MKLRVLSSQASSATSGHPLVSPTSSTAEDENSQNAVVNRPEIRSPGEFRAWVRSWIALSRLYTYHDGGRSDSPPASERGSVRSFWKRYRGKKPTLTYTAKLQDMPPEILHQIASYLGPRDLAALLQTPSDLLSEVAQAAIARRRHKITCLANLHTFLAYGGQSPLFYRTATMMLFGRHFVRLVPEARSLLGLGYAVILAWFMVLFYTLPFLLVIAIYLILDMTTLMTRTTASLLLHTSPLVTTHHFPSFFRTPPKSSYTHTVRDLSFSGTTDPNTPTRGLLNPWASHLYLLTNCCPNLRRLHLVGCSLAWWFRLAKLVELQDLVLEGCELDETGLEILAESCGKGVQQLTFVGGEVRGGENPDDNSGGGVTGYQVSTSSNGAATEPLVTFPCLTHISIKSHTTIDLSGLKLILDRAPNLCTISYSPDCKALHASLVKFCEPANEQGICLVKNVDGLRQIQ</sequence>
<feature type="region of interest" description="Disordered" evidence="1">
    <location>
        <begin position="1"/>
        <end position="39"/>
    </location>
</feature>
<evidence type="ECO:0000313" key="4">
    <source>
        <dbReference type="Proteomes" id="UP000318582"/>
    </source>
</evidence>
<dbReference type="InterPro" id="IPR036047">
    <property type="entry name" value="F-box-like_dom_sf"/>
</dbReference>
<protein>
    <recommendedName>
        <fullName evidence="5">F-box domain-containing protein</fullName>
    </recommendedName>
</protein>
<keyword evidence="2" id="KW-1133">Transmembrane helix</keyword>
<name>A0A507DZW3_9FUNG</name>
<dbReference type="Proteomes" id="UP000318582">
    <property type="component" value="Unassembled WGS sequence"/>
</dbReference>
<dbReference type="Gene3D" id="3.80.10.10">
    <property type="entry name" value="Ribonuclease Inhibitor"/>
    <property type="match status" value="1"/>
</dbReference>
<gene>
    <name evidence="3" type="ORF">PhCBS80983_g04334</name>
</gene>